<dbReference type="FunFam" id="1.10.472.80:FF:000001">
    <property type="entry name" value="TBC1 domain family member 22B"/>
    <property type="match status" value="1"/>
</dbReference>
<dbReference type="GO" id="GO:0005795">
    <property type="term" value="C:Golgi stack"/>
    <property type="evidence" value="ECO:0007669"/>
    <property type="project" value="UniProtKB-SubCell"/>
</dbReference>
<keyword evidence="6" id="KW-1185">Reference proteome</keyword>
<protein>
    <recommendedName>
        <fullName evidence="4">Rab-GAP TBC domain-containing protein</fullName>
    </recommendedName>
</protein>
<dbReference type="FunFam" id="1.10.8.270:FF:000004">
    <property type="entry name" value="TBC1 domain family, member 22B"/>
    <property type="match status" value="1"/>
</dbReference>
<feature type="compositionally biased region" description="Polar residues" evidence="3">
    <location>
        <begin position="158"/>
        <end position="172"/>
    </location>
</feature>
<evidence type="ECO:0000256" key="2">
    <source>
        <dbReference type="ARBA" id="ARBA00022468"/>
    </source>
</evidence>
<dbReference type="AlphaFoldDB" id="A0A9P8TE43"/>
<feature type="region of interest" description="Disordered" evidence="3">
    <location>
        <begin position="156"/>
        <end position="179"/>
    </location>
</feature>
<dbReference type="InterPro" id="IPR035969">
    <property type="entry name" value="Rab-GAP_TBC_sf"/>
</dbReference>
<evidence type="ECO:0000313" key="6">
    <source>
        <dbReference type="Proteomes" id="UP000769528"/>
    </source>
</evidence>
<dbReference type="Proteomes" id="UP000769528">
    <property type="component" value="Unassembled WGS sequence"/>
</dbReference>
<dbReference type="FunFam" id="1.10.10.750:FF:000007">
    <property type="entry name" value="TBC1 domain family member"/>
    <property type="match status" value="1"/>
</dbReference>
<keyword evidence="2" id="KW-0343">GTPase activation</keyword>
<dbReference type="SMART" id="SM00164">
    <property type="entry name" value="TBC"/>
    <property type="match status" value="1"/>
</dbReference>
<dbReference type="EMBL" id="JAEUBF010000782">
    <property type="protein sequence ID" value="KAH3675006.1"/>
    <property type="molecule type" value="Genomic_DNA"/>
</dbReference>
<dbReference type="PROSITE" id="PS50086">
    <property type="entry name" value="TBC_RABGAP"/>
    <property type="match status" value="1"/>
</dbReference>
<evidence type="ECO:0000313" key="5">
    <source>
        <dbReference type="EMBL" id="KAH3675006.1"/>
    </source>
</evidence>
<organism evidence="5 6">
    <name type="scientific">Wickerhamomyces mucosus</name>
    <dbReference type="NCBI Taxonomy" id="1378264"/>
    <lineage>
        <taxon>Eukaryota</taxon>
        <taxon>Fungi</taxon>
        <taxon>Dikarya</taxon>
        <taxon>Ascomycota</taxon>
        <taxon>Saccharomycotina</taxon>
        <taxon>Saccharomycetes</taxon>
        <taxon>Phaffomycetales</taxon>
        <taxon>Wickerhamomycetaceae</taxon>
        <taxon>Wickerhamomyces</taxon>
    </lineage>
</organism>
<proteinExistence type="predicted"/>
<name>A0A9P8TE43_9ASCO</name>
<dbReference type="GO" id="GO:0071889">
    <property type="term" value="F:14-3-3 protein binding"/>
    <property type="evidence" value="ECO:0007669"/>
    <property type="project" value="UniProtKB-ARBA"/>
</dbReference>
<reference evidence="5" key="1">
    <citation type="journal article" date="2021" name="Open Biol.">
        <title>Shared evolutionary footprints suggest mitochondrial oxidative damage underlies multiple complex I losses in fungi.</title>
        <authorList>
            <person name="Schikora-Tamarit M.A."/>
            <person name="Marcet-Houben M."/>
            <person name="Nosek J."/>
            <person name="Gabaldon T."/>
        </authorList>
    </citation>
    <scope>NUCLEOTIDE SEQUENCE</scope>
    <source>
        <strain evidence="5">CBS6341</strain>
    </source>
</reference>
<dbReference type="Gene3D" id="1.10.10.750">
    <property type="entry name" value="Ypt/Rab-GAP domain of gyp1p, domain 1"/>
    <property type="match status" value="1"/>
</dbReference>
<dbReference type="InterPro" id="IPR000195">
    <property type="entry name" value="Rab-GAP-TBC_dom"/>
</dbReference>
<feature type="region of interest" description="Disordered" evidence="3">
    <location>
        <begin position="95"/>
        <end position="128"/>
    </location>
</feature>
<gene>
    <name evidence="5" type="ORF">WICMUC_002838</name>
</gene>
<evidence type="ECO:0000256" key="3">
    <source>
        <dbReference type="SAM" id="MobiDB-lite"/>
    </source>
</evidence>
<accession>A0A9P8TE43</accession>
<feature type="compositionally biased region" description="Basic and acidic residues" evidence="3">
    <location>
        <begin position="105"/>
        <end position="122"/>
    </location>
</feature>
<dbReference type="Gene3D" id="1.10.8.270">
    <property type="entry name" value="putative rabgap domain of human tbc1 domain family member 14 like domains"/>
    <property type="match status" value="1"/>
</dbReference>
<dbReference type="PANTHER" id="PTHR22957">
    <property type="entry name" value="TBC1 DOMAIN FAMILY MEMBER GTPASE-ACTIVATING PROTEIN"/>
    <property type="match status" value="1"/>
</dbReference>
<evidence type="ECO:0000259" key="4">
    <source>
        <dbReference type="PROSITE" id="PS50086"/>
    </source>
</evidence>
<dbReference type="OrthoDB" id="26371at2759"/>
<dbReference type="SUPFAM" id="SSF47923">
    <property type="entry name" value="Ypt/Rab-GAP domain of gyp1p"/>
    <property type="match status" value="2"/>
</dbReference>
<feature type="domain" description="Rab-GAP TBC" evidence="4">
    <location>
        <begin position="218"/>
        <end position="442"/>
    </location>
</feature>
<comment type="subcellular location">
    <subcellularLocation>
        <location evidence="1">Golgi apparatus</location>
        <location evidence="1">Golgi stack</location>
    </subcellularLocation>
</comment>
<reference evidence="5" key="2">
    <citation type="submission" date="2021-01" db="EMBL/GenBank/DDBJ databases">
        <authorList>
            <person name="Schikora-Tamarit M.A."/>
        </authorList>
    </citation>
    <scope>NUCLEOTIDE SEQUENCE</scope>
    <source>
        <strain evidence="5">CBS6341</strain>
    </source>
</reference>
<feature type="compositionally biased region" description="Low complexity" evidence="3">
    <location>
        <begin position="25"/>
        <end position="39"/>
    </location>
</feature>
<dbReference type="Pfam" id="PF00566">
    <property type="entry name" value="RabGAP-TBC"/>
    <property type="match status" value="1"/>
</dbReference>
<evidence type="ECO:0000256" key="1">
    <source>
        <dbReference type="ARBA" id="ARBA00004348"/>
    </source>
</evidence>
<dbReference type="Gene3D" id="1.10.472.80">
    <property type="entry name" value="Ypt/Rab-GAP domain of gyp1p, domain 3"/>
    <property type="match status" value="1"/>
</dbReference>
<dbReference type="PANTHER" id="PTHR22957:SF26">
    <property type="entry name" value="LD44506P"/>
    <property type="match status" value="1"/>
</dbReference>
<sequence length="511" mass="59312">MSFRKWFKFVNSNEFIFGEGGGRGTNSNSSNTTSSSSPSLLKTLSHAFKEKDKIKKSIIADDQIKTIGASFSHLNISTENISSISQLQSLSSLNKNSKQSKRNSFKLDRYSSEKTTPRHSDQYTDLDDDWNADFDNGINIKSSQFLEYPTLRSKKSKQQQQNLYGDDNNTVVPTPETPKSIKEAEEKSALESKYNKFKQVLDESNIDLNKLKKLSWNGIPDELRSISWQLLIGYSPPNSNRRSSQLSRKRQEYLEGIKQVFSVEKEPSTWHQIEIDIPRTNSKIKLYSSEITQRSLERILYLWAVRHPASGYVQGINDLVTPFFQTFLNQYNKDKSISIEDFNPEILTEDELNAVEADTFWCLTKLLEGIQDNYIHAQPGIIRQVNGLKDLITRIDYELSQHLENENIEFIQFSFRWMNCLLMREISIQNTIRMWDTYLSEVNGFNEFHVYVCAAFLVKWSDELKTMDFQDIMMFLQNPPTKDWTNKDIELLLSEAFIWQSLYKNASAHLK</sequence>
<comment type="caution">
    <text evidence="5">The sequence shown here is derived from an EMBL/GenBank/DDBJ whole genome shotgun (WGS) entry which is preliminary data.</text>
</comment>
<feature type="region of interest" description="Disordered" evidence="3">
    <location>
        <begin position="20"/>
        <end position="39"/>
    </location>
</feature>
<dbReference type="GO" id="GO:0005096">
    <property type="term" value="F:GTPase activator activity"/>
    <property type="evidence" value="ECO:0007669"/>
    <property type="project" value="UniProtKB-KW"/>
</dbReference>